<dbReference type="InterPro" id="IPR019392">
    <property type="entry name" value="Miga"/>
</dbReference>
<comment type="similarity">
    <text evidence="2">Belongs to the mitoguardin family.</text>
</comment>
<evidence type="ECO:0000256" key="7">
    <source>
        <dbReference type="ARBA" id="ARBA00023136"/>
    </source>
</evidence>
<name>A0ABY7GDT8_MYAAR</name>
<evidence type="ECO:0000256" key="4">
    <source>
        <dbReference type="ARBA" id="ARBA00022787"/>
    </source>
</evidence>
<evidence type="ECO:0000313" key="9">
    <source>
        <dbReference type="EMBL" id="WAR31126.1"/>
    </source>
</evidence>
<dbReference type="EMBL" id="CP111028">
    <property type="protein sequence ID" value="WAR31126.1"/>
    <property type="molecule type" value="Genomic_DNA"/>
</dbReference>
<dbReference type="PANTHER" id="PTHR21508">
    <property type="entry name" value="MITOGUARDIN"/>
    <property type="match status" value="1"/>
</dbReference>
<keyword evidence="5" id="KW-1133">Transmembrane helix</keyword>
<evidence type="ECO:0000256" key="1">
    <source>
        <dbReference type="ARBA" id="ARBA00004294"/>
    </source>
</evidence>
<proteinExistence type="inferred from homology"/>
<keyword evidence="4" id="KW-1000">Mitochondrion outer membrane</keyword>
<feature type="compositionally biased region" description="Low complexity" evidence="8">
    <location>
        <begin position="25"/>
        <end position="37"/>
    </location>
</feature>
<dbReference type="Proteomes" id="UP001164746">
    <property type="component" value="Chromosome 17"/>
</dbReference>
<keyword evidence="6" id="KW-0496">Mitochondrion</keyword>
<gene>
    <name evidence="9" type="ORF">MAR_033668</name>
</gene>
<feature type="region of interest" description="Disordered" evidence="8">
    <location>
        <begin position="25"/>
        <end position="50"/>
    </location>
</feature>
<protein>
    <submittedName>
        <fullName evidence="9">MIGA-like protein</fullName>
    </submittedName>
</protein>
<evidence type="ECO:0000256" key="8">
    <source>
        <dbReference type="SAM" id="MobiDB-lite"/>
    </source>
</evidence>
<organism evidence="9 10">
    <name type="scientific">Mya arenaria</name>
    <name type="common">Soft-shell clam</name>
    <dbReference type="NCBI Taxonomy" id="6604"/>
    <lineage>
        <taxon>Eukaryota</taxon>
        <taxon>Metazoa</taxon>
        <taxon>Spiralia</taxon>
        <taxon>Lophotrochozoa</taxon>
        <taxon>Mollusca</taxon>
        <taxon>Bivalvia</taxon>
        <taxon>Autobranchia</taxon>
        <taxon>Heteroconchia</taxon>
        <taxon>Euheterodonta</taxon>
        <taxon>Imparidentia</taxon>
        <taxon>Neoheterodontei</taxon>
        <taxon>Myida</taxon>
        <taxon>Myoidea</taxon>
        <taxon>Myidae</taxon>
        <taxon>Mya</taxon>
    </lineage>
</organism>
<keyword evidence="3" id="KW-0812">Transmembrane</keyword>
<dbReference type="Pfam" id="PF10265">
    <property type="entry name" value="Miga"/>
    <property type="match status" value="2"/>
</dbReference>
<comment type="subcellular location">
    <subcellularLocation>
        <location evidence="1">Mitochondrion outer membrane</location>
    </subcellularLocation>
</comment>
<evidence type="ECO:0000313" key="10">
    <source>
        <dbReference type="Proteomes" id="UP001164746"/>
    </source>
</evidence>
<evidence type="ECO:0000256" key="5">
    <source>
        <dbReference type="ARBA" id="ARBA00022989"/>
    </source>
</evidence>
<dbReference type="PANTHER" id="PTHR21508:SF5">
    <property type="entry name" value="MITOGUARDIN"/>
    <property type="match status" value="1"/>
</dbReference>
<evidence type="ECO:0000256" key="6">
    <source>
        <dbReference type="ARBA" id="ARBA00023128"/>
    </source>
</evidence>
<keyword evidence="10" id="KW-1185">Reference proteome</keyword>
<evidence type="ECO:0000256" key="3">
    <source>
        <dbReference type="ARBA" id="ARBA00022692"/>
    </source>
</evidence>
<sequence>MSYRSRSPSSLRSLLRQKSLSGSTASLGAASTSTTSTIIHPGAQDTTDMSPEHLCLETLRIAVSYWEDADPSTASLQHRLEHLLELAYHMQDSYEREVVRATDHMMFDTAINAFTETESLARSRTVSRCSSSDSFVSATDLADLSDLERHQDMFHHLALYEAGVLELKHGSVSCRTLRLAMQEIFRVQEHRDYFTEMGRQVISSLLLQAEKDADDFHTAFNTMMAFINNADNWSKMEEELRGRGALSTAVWSVLKAKRRMLKFPDGFIGHFYNVSESVSPVLAWGFLGPESKLKDICFYFKEVVLGFIQDMFSFEKARYTTVDDLASDIVRLAKTRIDQVLQKLNADPT</sequence>
<keyword evidence="7" id="KW-0472">Membrane</keyword>
<accession>A0ABY7GDT8</accession>
<evidence type="ECO:0000256" key="2">
    <source>
        <dbReference type="ARBA" id="ARBA00008969"/>
    </source>
</evidence>
<reference evidence="9" key="1">
    <citation type="submission" date="2022-11" db="EMBL/GenBank/DDBJ databases">
        <title>Centuries of genome instability and evolution in soft-shell clam transmissible cancer (bioRxiv).</title>
        <authorList>
            <person name="Hart S.F.M."/>
            <person name="Yonemitsu M.A."/>
            <person name="Giersch R.M."/>
            <person name="Beal B.F."/>
            <person name="Arriagada G."/>
            <person name="Davis B.W."/>
            <person name="Ostrander E.A."/>
            <person name="Goff S.P."/>
            <person name="Metzger M.J."/>
        </authorList>
    </citation>
    <scope>NUCLEOTIDE SEQUENCE</scope>
    <source>
        <strain evidence="9">MELC-2E11</strain>
        <tissue evidence="9">Siphon/mantle</tissue>
    </source>
</reference>